<evidence type="ECO:0000313" key="11">
    <source>
        <dbReference type="Proteomes" id="UP000042997"/>
    </source>
</evidence>
<dbReference type="InterPro" id="IPR001128">
    <property type="entry name" value="Cyt_P450"/>
</dbReference>
<evidence type="ECO:0000256" key="6">
    <source>
        <dbReference type="ARBA" id="ARBA00023004"/>
    </source>
</evidence>
<dbReference type="CDD" id="cd11045">
    <property type="entry name" value="CYP136-like"/>
    <property type="match status" value="1"/>
</dbReference>
<accession>A0A098BU67</accession>
<protein>
    <submittedName>
        <fullName evidence="10">Putative cytochrome P450 136</fullName>
        <ecNumber evidence="10">1.14.-.-</ecNumber>
    </submittedName>
</protein>
<dbReference type="InterPro" id="IPR036396">
    <property type="entry name" value="Cyt_P450_sf"/>
</dbReference>
<evidence type="ECO:0000256" key="5">
    <source>
        <dbReference type="ARBA" id="ARBA00023002"/>
    </source>
</evidence>
<organism evidence="10 11">
    <name type="scientific">Rhodococcus ruber</name>
    <dbReference type="NCBI Taxonomy" id="1830"/>
    <lineage>
        <taxon>Bacteria</taxon>
        <taxon>Bacillati</taxon>
        <taxon>Actinomycetota</taxon>
        <taxon>Actinomycetes</taxon>
        <taxon>Mycobacteriales</taxon>
        <taxon>Nocardiaceae</taxon>
        <taxon>Rhodococcus</taxon>
    </lineage>
</organism>
<dbReference type="PRINTS" id="PR00465">
    <property type="entry name" value="EP450IV"/>
</dbReference>
<dbReference type="Proteomes" id="UP000042997">
    <property type="component" value="Unassembled WGS sequence"/>
</dbReference>
<dbReference type="EMBL" id="CCSD01000102">
    <property type="protein sequence ID" value="CDZ91757.1"/>
    <property type="molecule type" value="Genomic_DNA"/>
</dbReference>
<dbReference type="GO" id="GO:0016705">
    <property type="term" value="F:oxidoreductase activity, acting on paired donors, with incorporation or reduction of molecular oxygen"/>
    <property type="evidence" value="ECO:0007669"/>
    <property type="project" value="InterPro"/>
</dbReference>
<evidence type="ECO:0000313" key="10">
    <source>
        <dbReference type="EMBL" id="CDZ91757.1"/>
    </source>
</evidence>
<dbReference type="PANTHER" id="PTHR24286:SF24">
    <property type="entry name" value="LANOSTEROL 14-ALPHA DEMETHYLASE"/>
    <property type="match status" value="1"/>
</dbReference>
<evidence type="ECO:0000256" key="1">
    <source>
        <dbReference type="ARBA" id="ARBA00001971"/>
    </source>
</evidence>
<dbReference type="RefSeq" id="WP_017679813.1">
    <property type="nucleotide sequence ID" value="NZ_CP029146.1"/>
</dbReference>
<dbReference type="PROSITE" id="PS00086">
    <property type="entry name" value="CYTOCHROME_P450"/>
    <property type="match status" value="1"/>
</dbReference>
<feature type="binding site" description="axial binding residue" evidence="8">
    <location>
        <position position="396"/>
    </location>
    <ligand>
        <name>heme</name>
        <dbReference type="ChEBI" id="CHEBI:30413"/>
    </ligand>
    <ligandPart>
        <name>Fe</name>
        <dbReference type="ChEBI" id="CHEBI:18248"/>
    </ligandPart>
</feature>
<name>A0A098BU67_9NOCA</name>
<proteinExistence type="inferred from homology"/>
<dbReference type="SUPFAM" id="SSF48264">
    <property type="entry name" value="Cytochrome P450"/>
    <property type="match status" value="1"/>
</dbReference>
<dbReference type="Gene3D" id="1.10.630.10">
    <property type="entry name" value="Cytochrome P450"/>
    <property type="match status" value="1"/>
</dbReference>
<dbReference type="GO" id="GO:0016125">
    <property type="term" value="P:sterol metabolic process"/>
    <property type="evidence" value="ECO:0007669"/>
    <property type="project" value="TreeGrafter"/>
</dbReference>
<evidence type="ECO:0000256" key="3">
    <source>
        <dbReference type="ARBA" id="ARBA00022617"/>
    </source>
</evidence>
<evidence type="ECO:0000256" key="4">
    <source>
        <dbReference type="ARBA" id="ARBA00022723"/>
    </source>
</evidence>
<keyword evidence="4 8" id="KW-0479">Metal-binding</keyword>
<dbReference type="PANTHER" id="PTHR24286">
    <property type="entry name" value="CYTOCHROME P450 26"/>
    <property type="match status" value="1"/>
</dbReference>
<evidence type="ECO:0000256" key="8">
    <source>
        <dbReference type="PIRSR" id="PIRSR602403-1"/>
    </source>
</evidence>
<dbReference type="OrthoDB" id="9764248at2"/>
<dbReference type="eggNOG" id="COG2124">
    <property type="taxonomic scope" value="Bacteria"/>
</dbReference>
<dbReference type="GO" id="GO:0004497">
    <property type="term" value="F:monooxygenase activity"/>
    <property type="evidence" value="ECO:0007669"/>
    <property type="project" value="UniProtKB-KW"/>
</dbReference>
<reference evidence="10 11" key="1">
    <citation type="journal article" date="2014" name="Genome Announc.">
        <title>Draft Genome Sequence of Propane- and Butane-Oxidizing Actinobacterium Rhodococcus ruber IEGM 231.</title>
        <authorList>
            <person name="Ivshina I.B."/>
            <person name="Kuyukina M.S."/>
            <person name="Krivoruchko A.V."/>
            <person name="Barbe V."/>
            <person name="Fischer C."/>
        </authorList>
    </citation>
    <scope>NUCLEOTIDE SEQUENCE [LARGE SCALE GENOMIC DNA]</scope>
</reference>
<dbReference type="EC" id="1.14.-.-" evidence="10"/>
<dbReference type="GO" id="GO:0005506">
    <property type="term" value="F:iron ion binding"/>
    <property type="evidence" value="ECO:0007669"/>
    <property type="project" value="InterPro"/>
</dbReference>
<keyword evidence="6 8" id="KW-0408">Iron</keyword>
<evidence type="ECO:0000256" key="7">
    <source>
        <dbReference type="ARBA" id="ARBA00023033"/>
    </source>
</evidence>
<evidence type="ECO:0000256" key="9">
    <source>
        <dbReference type="RuleBase" id="RU000461"/>
    </source>
</evidence>
<dbReference type="AlphaFoldDB" id="A0A098BU67"/>
<dbReference type="SMR" id="A0A098BU67"/>
<comment type="similarity">
    <text evidence="2 9">Belongs to the cytochrome P450 family.</text>
</comment>
<keyword evidence="3 8" id="KW-0349">Heme</keyword>
<keyword evidence="7 9" id="KW-0503">Monooxygenase</keyword>
<gene>
    <name evidence="10" type="primary">cyp</name>
    <name evidence="10" type="ORF">RHRU231_870011</name>
</gene>
<dbReference type="PRINTS" id="PR00385">
    <property type="entry name" value="P450"/>
</dbReference>
<sequence>MTKVLAPSPPGLTAVPGDAGLPYVGYALDYMRNPLRAYDRRYREHGPVSWFRFAGRPWVVLLGPDACGAALQNRDRALANGPGWRTLIGPFFDRGLMLLDGDEHRTHRRIMQQAFTRDRLARYTDSMQPAIARALDSWTPSEDFRAYPALKELTLGLATSIFMGGAEGSSATEMAEVNKAFIGCVQAATAIVRYPLPGTRWRRGVVGRRRLEEFFRRYLPARRAGDGDDLFTALCHVESEDGERFSDEDVVNHMIFLMMAAHDTSTITLSTVLQYLGQFPQWQQLCREESQALGTTTPTLTDLESLTSLDLVIKECQRLVTPVPGIVRYTTADTDILGHFVPRGTLINVGLHYSHHMAELWPEPEKFDPGRFSPERREDRVHKFAWTPFGAGEHRCLGMYFSGAEIKTVLHHLLLGYSWHVPSDYVAPLNFTSLPYPSDGQPITLRRLR</sequence>
<dbReference type="InterPro" id="IPR002403">
    <property type="entry name" value="Cyt_P450_E_grp-IV"/>
</dbReference>
<keyword evidence="5 9" id="KW-0560">Oxidoreductase</keyword>
<dbReference type="InterPro" id="IPR017972">
    <property type="entry name" value="Cyt_P450_CS"/>
</dbReference>
<dbReference type="Pfam" id="PF00067">
    <property type="entry name" value="p450"/>
    <property type="match status" value="1"/>
</dbReference>
<evidence type="ECO:0000256" key="2">
    <source>
        <dbReference type="ARBA" id="ARBA00010617"/>
    </source>
</evidence>
<dbReference type="GO" id="GO:0020037">
    <property type="term" value="F:heme binding"/>
    <property type="evidence" value="ECO:0007669"/>
    <property type="project" value="InterPro"/>
</dbReference>
<comment type="cofactor">
    <cofactor evidence="1 8">
        <name>heme</name>
        <dbReference type="ChEBI" id="CHEBI:30413"/>
    </cofactor>
</comment>